<evidence type="ECO:0000313" key="3">
    <source>
        <dbReference type="EMBL" id="KAK2950060.1"/>
    </source>
</evidence>
<evidence type="ECO:0000313" key="4">
    <source>
        <dbReference type="Proteomes" id="UP001281761"/>
    </source>
</evidence>
<protein>
    <recommendedName>
        <fullName evidence="5">G-protein coupled receptors family 1 profile domain-containing protein</fullName>
    </recommendedName>
</protein>
<dbReference type="EMBL" id="JARBJD010000143">
    <property type="protein sequence ID" value="KAK2950060.1"/>
    <property type="molecule type" value="Genomic_DNA"/>
</dbReference>
<dbReference type="Proteomes" id="UP001281761">
    <property type="component" value="Unassembled WGS sequence"/>
</dbReference>
<comment type="caution">
    <text evidence="3">The sequence shown here is derived from an EMBL/GenBank/DDBJ whole genome shotgun (WGS) entry which is preliminary data.</text>
</comment>
<accession>A0ABQ9XF80</accession>
<sequence>MESQTLPVQKELLESCPMVYGPGGWPVIVMTSINFLIGLFVFNEMISSMQKCRWRKSPSRHIFILCLSVVQILNLINSLVPIPWDYTSALVLCDQIPRYLFYVSWEFISMWLGSAIIGPGRTKKCVHRFRHIVYALVLILTFFNKHQSDSLRYVTVASNSLMYITVCASLSIDMVRLWRILCNNMLLPTYRSRIKLLTLLVATVFVVYVTRFFWAIFKATGINIIQNAFDTARNQCRDDDVTNRKQCMSYYGFSSIILFIFEDVPTIFLLVTFTIIKLHVSSSRKNRKKISERYAINDQLAARYFYSSSGDSPQVGTQIRHHRSRNSNRHHSSIHDDRSSQHSVDTYHV</sequence>
<evidence type="ECO:0008006" key="5">
    <source>
        <dbReference type="Google" id="ProtNLM"/>
    </source>
</evidence>
<name>A0ABQ9XF80_9EUKA</name>
<reference evidence="3 4" key="1">
    <citation type="journal article" date="2022" name="bioRxiv">
        <title>Genomics of Preaxostyla Flagellates Illuminates Evolutionary Transitions and the Path Towards Mitochondrial Loss.</title>
        <authorList>
            <person name="Novak L.V.F."/>
            <person name="Treitli S.C."/>
            <person name="Pyrih J."/>
            <person name="Halakuc P."/>
            <person name="Pipaliya S.V."/>
            <person name="Vacek V."/>
            <person name="Brzon O."/>
            <person name="Soukal P."/>
            <person name="Eme L."/>
            <person name="Dacks J.B."/>
            <person name="Karnkowska A."/>
            <person name="Elias M."/>
            <person name="Hampl V."/>
        </authorList>
    </citation>
    <scope>NUCLEOTIDE SEQUENCE [LARGE SCALE GENOMIC DNA]</scope>
    <source>
        <strain evidence="3">NAU3</strain>
        <tissue evidence="3">Gut</tissue>
    </source>
</reference>
<feature type="transmembrane region" description="Helical" evidence="2">
    <location>
        <begin position="153"/>
        <end position="175"/>
    </location>
</feature>
<feature type="transmembrane region" description="Helical" evidence="2">
    <location>
        <begin position="99"/>
        <end position="117"/>
    </location>
</feature>
<organism evidence="3 4">
    <name type="scientific">Blattamonas nauphoetae</name>
    <dbReference type="NCBI Taxonomy" id="2049346"/>
    <lineage>
        <taxon>Eukaryota</taxon>
        <taxon>Metamonada</taxon>
        <taxon>Preaxostyla</taxon>
        <taxon>Oxymonadida</taxon>
        <taxon>Blattamonas</taxon>
    </lineage>
</organism>
<feature type="transmembrane region" description="Helical" evidence="2">
    <location>
        <begin position="256"/>
        <end position="280"/>
    </location>
</feature>
<feature type="transmembrane region" description="Helical" evidence="2">
    <location>
        <begin position="62"/>
        <end position="84"/>
    </location>
</feature>
<feature type="region of interest" description="Disordered" evidence="1">
    <location>
        <begin position="309"/>
        <end position="349"/>
    </location>
</feature>
<feature type="compositionally biased region" description="Basic residues" evidence="1">
    <location>
        <begin position="319"/>
        <end position="332"/>
    </location>
</feature>
<proteinExistence type="predicted"/>
<keyword evidence="4" id="KW-1185">Reference proteome</keyword>
<feature type="transmembrane region" description="Helical" evidence="2">
    <location>
        <begin position="23"/>
        <end position="42"/>
    </location>
</feature>
<evidence type="ECO:0000256" key="2">
    <source>
        <dbReference type="SAM" id="Phobius"/>
    </source>
</evidence>
<keyword evidence="2" id="KW-0472">Membrane</keyword>
<evidence type="ECO:0000256" key="1">
    <source>
        <dbReference type="SAM" id="MobiDB-lite"/>
    </source>
</evidence>
<keyword evidence="2" id="KW-0812">Transmembrane</keyword>
<gene>
    <name evidence="3" type="ORF">BLNAU_14982</name>
</gene>
<feature type="compositionally biased region" description="Basic and acidic residues" evidence="1">
    <location>
        <begin position="333"/>
        <end position="349"/>
    </location>
</feature>
<keyword evidence="2" id="KW-1133">Transmembrane helix</keyword>
<feature type="transmembrane region" description="Helical" evidence="2">
    <location>
        <begin position="196"/>
        <end position="217"/>
    </location>
</feature>
<feature type="transmembrane region" description="Helical" evidence="2">
    <location>
        <begin position="129"/>
        <end position="147"/>
    </location>
</feature>